<keyword evidence="1 6" id="KW-0597">Phosphoprotein</keyword>
<feature type="DNA-binding region" description="OmpR/PhoB-type" evidence="7">
    <location>
        <begin position="139"/>
        <end position="240"/>
    </location>
</feature>
<dbReference type="KEGG" id="thu:AC731_009530"/>
<keyword evidence="3" id="KW-0805">Transcription regulation</keyword>
<dbReference type="GO" id="GO:0032993">
    <property type="term" value="C:protein-DNA complex"/>
    <property type="evidence" value="ECO:0007669"/>
    <property type="project" value="TreeGrafter"/>
</dbReference>
<dbReference type="Gene3D" id="1.10.10.10">
    <property type="entry name" value="Winged helix-like DNA-binding domain superfamily/Winged helix DNA-binding domain"/>
    <property type="match status" value="1"/>
</dbReference>
<dbReference type="PANTHER" id="PTHR48111">
    <property type="entry name" value="REGULATOR OF RPOS"/>
    <property type="match status" value="1"/>
</dbReference>
<evidence type="ECO:0008006" key="12">
    <source>
        <dbReference type="Google" id="ProtNLM"/>
    </source>
</evidence>
<name>A0A127K696_9RHOO</name>
<dbReference type="InterPro" id="IPR011006">
    <property type="entry name" value="CheY-like_superfamily"/>
</dbReference>
<dbReference type="Pfam" id="PF00486">
    <property type="entry name" value="Trans_reg_C"/>
    <property type="match status" value="1"/>
</dbReference>
<evidence type="ECO:0000256" key="4">
    <source>
        <dbReference type="ARBA" id="ARBA00023125"/>
    </source>
</evidence>
<feature type="domain" description="OmpR/PhoB-type" evidence="9">
    <location>
        <begin position="139"/>
        <end position="240"/>
    </location>
</feature>
<dbReference type="PANTHER" id="PTHR48111:SF1">
    <property type="entry name" value="TWO-COMPONENT RESPONSE REGULATOR ORR33"/>
    <property type="match status" value="1"/>
</dbReference>
<evidence type="ECO:0000256" key="5">
    <source>
        <dbReference type="ARBA" id="ARBA00023163"/>
    </source>
</evidence>
<dbReference type="InterPro" id="IPR001867">
    <property type="entry name" value="OmpR/PhoB-type_DNA-bd"/>
</dbReference>
<evidence type="ECO:0000313" key="10">
    <source>
        <dbReference type="EMBL" id="AMO37174.1"/>
    </source>
</evidence>
<dbReference type="SMART" id="SM00862">
    <property type="entry name" value="Trans_reg_C"/>
    <property type="match status" value="1"/>
</dbReference>
<evidence type="ECO:0000256" key="6">
    <source>
        <dbReference type="PROSITE-ProRule" id="PRU00169"/>
    </source>
</evidence>
<evidence type="ECO:0000259" key="9">
    <source>
        <dbReference type="PROSITE" id="PS51755"/>
    </source>
</evidence>
<evidence type="ECO:0000256" key="1">
    <source>
        <dbReference type="ARBA" id="ARBA00022553"/>
    </source>
</evidence>
<dbReference type="Gene3D" id="3.40.50.2300">
    <property type="match status" value="1"/>
</dbReference>
<keyword evidence="4 7" id="KW-0238">DNA-binding</keyword>
<organism evidence="10 11">
    <name type="scientific">Thauera humireducens</name>
    <dbReference type="NCBI Taxonomy" id="1134435"/>
    <lineage>
        <taxon>Bacteria</taxon>
        <taxon>Pseudomonadati</taxon>
        <taxon>Pseudomonadota</taxon>
        <taxon>Betaproteobacteria</taxon>
        <taxon>Rhodocyclales</taxon>
        <taxon>Zoogloeaceae</taxon>
        <taxon>Thauera</taxon>
    </lineage>
</organism>
<evidence type="ECO:0000313" key="11">
    <source>
        <dbReference type="Proteomes" id="UP000036902"/>
    </source>
</evidence>
<evidence type="ECO:0000259" key="8">
    <source>
        <dbReference type="PROSITE" id="PS50110"/>
    </source>
</evidence>
<keyword evidence="5" id="KW-0804">Transcription</keyword>
<dbReference type="AlphaFoldDB" id="A0A127K696"/>
<feature type="domain" description="Response regulatory" evidence="8">
    <location>
        <begin position="9"/>
        <end position="123"/>
    </location>
</feature>
<reference evidence="11" key="1">
    <citation type="submission" date="2016-03" db="EMBL/GenBank/DDBJ databases">
        <authorList>
            <person name="Ma C."/>
            <person name="Zhou S."/>
            <person name="Yang G."/>
        </authorList>
    </citation>
    <scope>NUCLEOTIDE SEQUENCE [LARGE SCALE GENOMIC DNA]</scope>
    <source>
        <strain evidence="11">SgZ-1</strain>
    </source>
</reference>
<dbReference type="InterPro" id="IPR016032">
    <property type="entry name" value="Sig_transdc_resp-reg_C-effctor"/>
</dbReference>
<dbReference type="PROSITE" id="PS51755">
    <property type="entry name" value="OMPR_PHOB"/>
    <property type="match status" value="1"/>
</dbReference>
<keyword evidence="11" id="KW-1185">Reference proteome</keyword>
<dbReference type="GO" id="GO:0000976">
    <property type="term" value="F:transcription cis-regulatory region binding"/>
    <property type="evidence" value="ECO:0007669"/>
    <property type="project" value="TreeGrafter"/>
</dbReference>
<protein>
    <recommendedName>
        <fullName evidence="12">DNA-binding response regulator</fullName>
    </recommendedName>
</protein>
<dbReference type="SUPFAM" id="SSF46894">
    <property type="entry name" value="C-terminal effector domain of the bipartite response regulators"/>
    <property type="match status" value="1"/>
</dbReference>
<dbReference type="SUPFAM" id="SSF52172">
    <property type="entry name" value="CheY-like"/>
    <property type="match status" value="1"/>
</dbReference>
<dbReference type="CDD" id="cd17574">
    <property type="entry name" value="REC_OmpR"/>
    <property type="match status" value="1"/>
</dbReference>
<dbReference type="GO" id="GO:0006355">
    <property type="term" value="P:regulation of DNA-templated transcription"/>
    <property type="evidence" value="ECO:0007669"/>
    <property type="project" value="InterPro"/>
</dbReference>
<dbReference type="InterPro" id="IPR036388">
    <property type="entry name" value="WH-like_DNA-bd_sf"/>
</dbReference>
<dbReference type="Pfam" id="PF00072">
    <property type="entry name" value="Response_reg"/>
    <property type="match status" value="1"/>
</dbReference>
<dbReference type="InterPro" id="IPR039420">
    <property type="entry name" value="WalR-like"/>
</dbReference>
<proteinExistence type="predicted"/>
<accession>A0A127K696</accession>
<gene>
    <name evidence="10" type="ORF">AC731_009530</name>
</gene>
<dbReference type="InterPro" id="IPR001789">
    <property type="entry name" value="Sig_transdc_resp-reg_receiver"/>
</dbReference>
<dbReference type="STRING" id="1134435.AC731_009530"/>
<evidence type="ECO:0000256" key="2">
    <source>
        <dbReference type="ARBA" id="ARBA00023012"/>
    </source>
</evidence>
<dbReference type="SMART" id="SM00448">
    <property type="entry name" value="REC"/>
    <property type="match status" value="1"/>
</dbReference>
<evidence type="ECO:0000256" key="3">
    <source>
        <dbReference type="ARBA" id="ARBA00023015"/>
    </source>
</evidence>
<sequence>MPPFSPDYTVAIVDDEPILLEELGFQLRRHGFKVATFANAGELYRHLAVNPRVVALLDIGLPGEDGLSICRYLREHDKRLGIVFVSARVRRDERMEGLGAGADAYLPKPVDLDELVLVLKRLGERFVPEQSIASRSEAGGMVAAGGWKLDLSAAQVVSPRAGIEVALTLQELLIVRALVRAEPEVCTTQELGKVLGMQAEDVDKHRIEVIVSRLRIKIGRRTGEAFPIRARRGMGYYLAVDA</sequence>
<dbReference type="Proteomes" id="UP000036902">
    <property type="component" value="Chromosome"/>
</dbReference>
<evidence type="ECO:0000256" key="7">
    <source>
        <dbReference type="PROSITE-ProRule" id="PRU01091"/>
    </source>
</evidence>
<dbReference type="GO" id="GO:0000156">
    <property type="term" value="F:phosphorelay response regulator activity"/>
    <property type="evidence" value="ECO:0007669"/>
    <property type="project" value="TreeGrafter"/>
</dbReference>
<feature type="modified residue" description="4-aspartylphosphate" evidence="6">
    <location>
        <position position="58"/>
    </location>
</feature>
<keyword evidence="2" id="KW-0902">Two-component regulatory system</keyword>
<dbReference type="PROSITE" id="PS50110">
    <property type="entry name" value="RESPONSE_REGULATORY"/>
    <property type="match status" value="1"/>
</dbReference>
<dbReference type="RefSeq" id="WP_048705573.1">
    <property type="nucleotide sequence ID" value="NZ_CP014646.1"/>
</dbReference>
<dbReference type="EMBL" id="CP014646">
    <property type="protein sequence ID" value="AMO37174.1"/>
    <property type="molecule type" value="Genomic_DNA"/>
</dbReference>
<dbReference type="GO" id="GO:0005829">
    <property type="term" value="C:cytosol"/>
    <property type="evidence" value="ECO:0007669"/>
    <property type="project" value="TreeGrafter"/>
</dbReference>